<dbReference type="NCBIfam" id="TIGR02937">
    <property type="entry name" value="sigma70-ECF"/>
    <property type="match status" value="1"/>
</dbReference>
<dbReference type="OrthoDB" id="4116392at2"/>
<organism evidence="2 3">
    <name type="scientific">Streptomyces spectabilis</name>
    <dbReference type="NCBI Taxonomy" id="68270"/>
    <lineage>
        <taxon>Bacteria</taxon>
        <taxon>Bacillati</taxon>
        <taxon>Actinomycetota</taxon>
        <taxon>Actinomycetes</taxon>
        <taxon>Kitasatosporales</taxon>
        <taxon>Streptomycetaceae</taxon>
        <taxon>Streptomyces</taxon>
    </lineage>
</organism>
<dbReference type="AlphaFoldDB" id="A0A5P2X9I8"/>
<accession>A0A5P2X9I8</accession>
<dbReference type="InterPro" id="IPR013325">
    <property type="entry name" value="RNA_pol_sigma_r2"/>
</dbReference>
<reference evidence="1 4" key="2">
    <citation type="submission" date="2020-08" db="EMBL/GenBank/DDBJ databases">
        <title>Genomic Encyclopedia of Type Strains, Phase III (KMG-III): the genomes of soil and plant-associated and newly described type strains.</title>
        <authorList>
            <person name="Whitman W."/>
        </authorList>
    </citation>
    <scope>NUCLEOTIDE SEQUENCE [LARGE SCALE GENOMIC DNA]</scope>
    <source>
        <strain evidence="1 4">CECT 3146</strain>
    </source>
</reference>
<reference evidence="2 3" key="1">
    <citation type="submission" date="2017-09" db="EMBL/GenBank/DDBJ databases">
        <authorList>
            <person name="Lee N."/>
            <person name="Cho B.-K."/>
        </authorList>
    </citation>
    <scope>NUCLEOTIDE SEQUENCE [LARGE SCALE GENOMIC DNA]</scope>
    <source>
        <strain evidence="2 3">ATCC 27465</strain>
    </source>
</reference>
<sequence>MTHFTAEMISAAKGNDLSAITAVITETESLIVKRAHDYATRAGGSVDRDLADDLAQAGRIRLWESLAKFEGESPRKLMAYIDKALHSAMTEQRHEIKRPGVTAAAAKDFETALTLAGGDPYSAARIASTDDMGVRKMSPGYAYAALLAWLGIDSLDRPANEQKYGPDITLGDVVAAVAEVPADLLDSRDYETTRRTVVREQVHRTLGMLGERQRHVLKASHGIAPVADYSERPDVELAADMGATPKQVKEARAKGQKRFCELYQAGARVQ</sequence>
<dbReference type="InterPro" id="IPR014284">
    <property type="entry name" value="RNA_pol_sigma-70_dom"/>
</dbReference>
<protein>
    <submittedName>
        <fullName evidence="1">RNA polymerase sigma factor (Sigma-70 family)</fullName>
    </submittedName>
    <submittedName>
        <fullName evidence="2">Sigma-70 family RNA polymerase sigma factor</fullName>
    </submittedName>
</protein>
<dbReference type="SUPFAM" id="SSF88659">
    <property type="entry name" value="Sigma3 and sigma4 domains of RNA polymerase sigma factors"/>
    <property type="match status" value="1"/>
</dbReference>
<dbReference type="KEGG" id="sspb:CP982_14895"/>
<dbReference type="SUPFAM" id="SSF88946">
    <property type="entry name" value="Sigma2 domain of RNA polymerase sigma factors"/>
    <property type="match status" value="1"/>
</dbReference>
<dbReference type="EMBL" id="JACHJD010000003">
    <property type="protein sequence ID" value="MBB5103344.1"/>
    <property type="molecule type" value="Genomic_DNA"/>
</dbReference>
<evidence type="ECO:0000313" key="2">
    <source>
        <dbReference type="EMBL" id="QEV59865.1"/>
    </source>
</evidence>
<name>A0A5P2X9I8_STRST</name>
<evidence type="ECO:0000313" key="3">
    <source>
        <dbReference type="Proteomes" id="UP000326505"/>
    </source>
</evidence>
<dbReference type="GO" id="GO:0006352">
    <property type="term" value="P:DNA-templated transcription initiation"/>
    <property type="evidence" value="ECO:0007669"/>
    <property type="project" value="InterPro"/>
</dbReference>
<evidence type="ECO:0000313" key="4">
    <source>
        <dbReference type="Proteomes" id="UP000549009"/>
    </source>
</evidence>
<dbReference type="GO" id="GO:0003700">
    <property type="term" value="F:DNA-binding transcription factor activity"/>
    <property type="evidence" value="ECO:0007669"/>
    <property type="project" value="InterPro"/>
</dbReference>
<proteinExistence type="predicted"/>
<dbReference type="InterPro" id="IPR013324">
    <property type="entry name" value="RNA_pol_sigma_r3/r4-like"/>
</dbReference>
<dbReference type="EMBL" id="CP023690">
    <property type="protein sequence ID" value="QEV59865.1"/>
    <property type="molecule type" value="Genomic_DNA"/>
</dbReference>
<keyword evidence="4" id="KW-1185">Reference proteome</keyword>
<dbReference type="Proteomes" id="UP000549009">
    <property type="component" value="Unassembled WGS sequence"/>
</dbReference>
<dbReference type="Proteomes" id="UP000326505">
    <property type="component" value="Chromosome"/>
</dbReference>
<dbReference type="RefSeq" id="WP_150510983.1">
    <property type="nucleotide sequence ID" value="NZ_BMSQ01000036.1"/>
</dbReference>
<dbReference type="Gene3D" id="1.10.1740.10">
    <property type="match status" value="1"/>
</dbReference>
<gene>
    <name evidence="2" type="ORF">CP982_14895</name>
    <name evidence="1" type="ORF">FHS40_002397</name>
</gene>
<evidence type="ECO:0000313" key="1">
    <source>
        <dbReference type="EMBL" id="MBB5103344.1"/>
    </source>
</evidence>